<dbReference type="PANTHER" id="PTHR30096:SF0">
    <property type="entry name" value="4,5-DOPA DIOXYGENASE EXTRADIOL-LIKE PROTEIN"/>
    <property type="match status" value="1"/>
</dbReference>
<dbReference type="InterPro" id="IPR004183">
    <property type="entry name" value="Xdiol_dOase_suB"/>
</dbReference>
<keyword evidence="3" id="KW-0479">Metal-binding</keyword>
<dbReference type="RefSeq" id="XP_021874284.1">
    <property type="nucleotide sequence ID" value="XM_022017676.1"/>
</dbReference>
<dbReference type="CDD" id="cd07363">
    <property type="entry name" value="45_DOPA_Dioxygenase"/>
    <property type="match status" value="1"/>
</dbReference>
<dbReference type="Pfam" id="PF02900">
    <property type="entry name" value="LigB"/>
    <property type="match status" value="1"/>
</dbReference>
<proteinExistence type="inferred from homology"/>
<evidence type="ECO:0000313" key="7">
    <source>
        <dbReference type="EMBL" id="ORX40605.1"/>
    </source>
</evidence>
<evidence type="ECO:0000259" key="6">
    <source>
        <dbReference type="Pfam" id="PF02900"/>
    </source>
</evidence>
<dbReference type="GO" id="GO:0008198">
    <property type="term" value="F:ferrous iron binding"/>
    <property type="evidence" value="ECO:0007669"/>
    <property type="project" value="InterPro"/>
</dbReference>
<reference evidence="7 8" key="1">
    <citation type="submission" date="2017-03" db="EMBL/GenBank/DDBJ databases">
        <title>Widespread Adenine N6-methylation of Active Genes in Fungi.</title>
        <authorList>
            <consortium name="DOE Joint Genome Institute"/>
            <person name="Mondo S.J."/>
            <person name="Dannebaum R.O."/>
            <person name="Kuo R.C."/>
            <person name="Louie K.B."/>
            <person name="Bewick A.J."/>
            <person name="Labutti K."/>
            <person name="Haridas S."/>
            <person name="Kuo A."/>
            <person name="Salamov A."/>
            <person name="Ahrendt S.R."/>
            <person name="Lau R."/>
            <person name="Bowen B.P."/>
            <person name="Lipzen A."/>
            <person name="Sullivan W."/>
            <person name="Andreopoulos W.B."/>
            <person name="Clum A."/>
            <person name="Lindquist E."/>
            <person name="Daum C."/>
            <person name="Northen T.R."/>
            <person name="Ramamoorthy G."/>
            <person name="Schmitz R.J."/>
            <person name="Gryganskyi A."/>
            <person name="Culley D."/>
            <person name="Magnuson J."/>
            <person name="James T.Y."/>
            <person name="O'Malley M.A."/>
            <person name="Stajich J.E."/>
            <person name="Spatafora J.W."/>
            <person name="Visel A."/>
            <person name="Grigoriev I.V."/>
        </authorList>
    </citation>
    <scope>NUCLEOTIDE SEQUENCE [LARGE SCALE GENOMIC DNA]</scope>
    <source>
        <strain evidence="7 8">NRRL Y-17943</strain>
    </source>
</reference>
<dbReference type="OrthoDB" id="7396853at2759"/>
<comment type="cofactor">
    <cofactor evidence="1">
        <name>Zn(2+)</name>
        <dbReference type="ChEBI" id="CHEBI:29105"/>
    </cofactor>
</comment>
<feature type="domain" description="Extradiol ring-cleavage dioxygenase class III enzyme subunit B" evidence="6">
    <location>
        <begin position="36"/>
        <end position="252"/>
    </location>
</feature>
<protein>
    <submittedName>
        <fullName evidence="7">Extradiol ring-cleavage dioxygenase, class III enzyme, subunit B</fullName>
    </submittedName>
</protein>
<name>A0A1Y1UTT3_9TREE</name>
<comment type="similarity">
    <text evidence="2">Belongs to the DODA-type extradiol aromatic ring-opening dioxygenase family.</text>
</comment>
<keyword evidence="4" id="KW-0862">Zinc</keyword>
<gene>
    <name evidence="7" type="ORF">BD324DRAFT_647528</name>
</gene>
<dbReference type="EMBL" id="NBSH01000001">
    <property type="protein sequence ID" value="ORX40605.1"/>
    <property type="molecule type" value="Genomic_DNA"/>
</dbReference>
<keyword evidence="7" id="KW-0223">Dioxygenase</keyword>
<dbReference type="AlphaFoldDB" id="A0A1Y1UTT3"/>
<dbReference type="GO" id="GO:0016702">
    <property type="term" value="F:oxidoreductase activity, acting on single donors with incorporation of molecular oxygen, incorporation of two atoms of oxygen"/>
    <property type="evidence" value="ECO:0007669"/>
    <property type="project" value="UniProtKB-ARBA"/>
</dbReference>
<dbReference type="InParanoid" id="A0A1Y1UTT3"/>
<evidence type="ECO:0000256" key="4">
    <source>
        <dbReference type="ARBA" id="ARBA00022833"/>
    </source>
</evidence>
<dbReference type="InterPro" id="IPR014436">
    <property type="entry name" value="Extradiol_dOase_DODA"/>
</dbReference>
<dbReference type="STRING" id="4999.A0A1Y1UTT3"/>
<comment type="caution">
    <text evidence="7">The sequence shown here is derived from an EMBL/GenBank/DDBJ whole genome shotgun (WGS) entry which is preliminary data.</text>
</comment>
<dbReference type="PANTHER" id="PTHR30096">
    <property type="entry name" value="4,5-DOPA DIOXYGENASE EXTRADIOL-LIKE PROTEIN"/>
    <property type="match status" value="1"/>
</dbReference>
<sequence length="268" mass="29474">MVQNNQDLKRADVWFICHGVRIGPPTMFDFEGEGYKSWVKMGESVRASNPKGIVIVSAHWESDYTSDQGIVVSINSELDNPLIYDFYNFPKHFYEERFCSQSDPAIRKAVKDALTSEGVLIKEEKRGIDHGVWPPLKVVLGEKTTVPILQVSLPGDSSPVSTAKVGKALSAIRDQGYTVIGSGQTVHNLRDYFSGRPTPYTEPFLAAASAAVHSSDPVGQSIGLTKHPLYRSAHPTDEHFLPLVFAVAAADPGDKQHGRDKDTFALHL</sequence>
<dbReference type="FunCoup" id="A0A1Y1UTT3">
    <property type="interactions" value="272"/>
</dbReference>
<evidence type="ECO:0000313" key="8">
    <source>
        <dbReference type="Proteomes" id="UP000193218"/>
    </source>
</evidence>
<evidence type="ECO:0000256" key="2">
    <source>
        <dbReference type="ARBA" id="ARBA00007581"/>
    </source>
</evidence>
<organism evidence="7 8">
    <name type="scientific">Kockovaella imperatae</name>
    <dbReference type="NCBI Taxonomy" id="4999"/>
    <lineage>
        <taxon>Eukaryota</taxon>
        <taxon>Fungi</taxon>
        <taxon>Dikarya</taxon>
        <taxon>Basidiomycota</taxon>
        <taxon>Agaricomycotina</taxon>
        <taxon>Tremellomycetes</taxon>
        <taxon>Tremellales</taxon>
        <taxon>Cuniculitremaceae</taxon>
        <taxon>Kockovaella</taxon>
    </lineage>
</organism>
<keyword evidence="8" id="KW-1185">Reference proteome</keyword>
<keyword evidence="5" id="KW-0560">Oxidoreductase</keyword>
<dbReference type="Gene3D" id="3.40.830.10">
    <property type="entry name" value="LigB-like"/>
    <property type="match status" value="1"/>
</dbReference>
<dbReference type="GO" id="GO:0008270">
    <property type="term" value="F:zinc ion binding"/>
    <property type="evidence" value="ECO:0007669"/>
    <property type="project" value="InterPro"/>
</dbReference>
<dbReference type="SUPFAM" id="SSF53213">
    <property type="entry name" value="LigB-like"/>
    <property type="match status" value="1"/>
</dbReference>
<evidence type="ECO:0000256" key="3">
    <source>
        <dbReference type="ARBA" id="ARBA00022723"/>
    </source>
</evidence>
<evidence type="ECO:0000256" key="1">
    <source>
        <dbReference type="ARBA" id="ARBA00001947"/>
    </source>
</evidence>
<accession>A0A1Y1UTT3</accession>
<dbReference type="PIRSF" id="PIRSF006157">
    <property type="entry name" value="Doxgns_DODA"/>
    <property type="match status" value="1"/>
</dbReference>
<dbReference type="GeneID" id="33559485"/>
<evidence type="ECO:0000256" key="5">
    <source>
        <dbReference type="ARBA" id="ARBA00023002"/>
    </source>
</evidence>
<dbReference type="Proteomes" id="UP000193218">
    <property type="component" value="Unassembled WGS sequence"/>
</dbReference>